<feature type="region of interest" description="Disordered" evidence="2">
    <location>
        <begin position="353"/>
        <end position="373"/>
    </location>
</feature>
<dbReference type="OrthoDB" id="666247at2759"/>
<dbReference type="PROSITE" id="PS00108">
    <property type="entry name" value="PROTEIN_KINASE_ST"/>
    <property type="match status" value="1"/>
</dbReference>
<dbReference type="GO" id="GO:0004672">
    <property type="term" value="F:protein kinase activity"/>
    <property type="evidence" value="ECO:0007669"/>
    <property type="project" value="InterPro"/>
</dbReference>
<dbReference type="InterPro" id="IPR054000">
    <property type="entry name" value="MLKL_N"/>
</dbReference>
<gene>
    <name evidence="4" type="ORF">EJB05_15512</name>
</gene>
<sequence>MADIAFGGVEKLVKVALAIHEAVKTVKQNSKECCAIEKCATRCTALLKRLEDQMDTMMDEVMRAPLEDVEESLDEALELVKLCQRKHYFSRLWKAGDMAKELRRVQDDILRKVQVGDFATAIQATIMLTDIKNARAAPPPLPSPSLPLPPPPSEEDRYKGFFTRKHHCKRRLFTVYKGVLQDKQVVAIKNMRPDSMAEHEQSLYVAINIFMKLEHKNIIRPLGYCHEIVVELICYEGEYVGWSSLLDWSSCFSIIQGITQGVHYLHEQWVLHLDLKPGNILLGPDMNPRIGDFGLATMLVHVDDEITRDDTPAYMAPEYIGEGILSTKCDVYAFGIILIQTCAEADAFGGTEGGEFPADSGGGAPASERRDWRARPLWPPRLLSLRLTRKNESAS</sequence>
<dbReference type="InterPro" id="IPR059179">
    <property type="entry name" value="MLKL-like_MCAfunc"/>
</dbReference>
<dbReference type="PROSITE" id="PS50011">
    <property type="entry name" value="PROTEIN_KINASE_DOM"/>
    <property type="match status" value="1"/>
</dbReference>
<name>A0A5J9W3Q2_9POAL</name>
<dbReference type="InterPro" id="IPR000719">
    <property type="entry name" value="Prot_kinase_dom"/>
</dbReference>
<keyword evidence="1" id="KW-0175">Coiled coil</keyword>
<dbReference type="CDD" id="cd21037">
    <property type="entry name" value="MLKL_NTD"/>
    <property type="match status" value="1"/>
</dbReference>
<dbReference type="InterPro" id="IPR011009">
    <property type="entry name" value="Kinase-like_dom_sf"/>
</dbReference>
<dbReference type="Proteomes" id="UP000324897">
    <property type="component" value="Chromosome 4"/>
</dbReference>
<dbReference type="Gene3D" id="3.30.200.20">
    <property type="entry name" value="Phosphorylase Kinase, domain 1"/>
    <property type="match status" value="1"/>
</dbReference>
<dbReference type="SMART" id="SM00220">
    <property type="entry name" value="S_TKc"/>
    <property type="match status" value="1"/>
</dbReference>
<evidence type="ECO:0000256" key="2">
    <source>
        <dbReference type="SAM" id="MobiDB-lite"/>
    </source>
</evidence>
<feature type="domain" description="Protein kinase" evidence="3">
    <location>
        <begin position="107"/>
        <end position="395"/>
    </location>
</feature>
<evidence type="ECO:0000259" key="3">
    <source>
        <dbReference type="PROSITE" id="PS50011"/>
    </source>
</evidence>
<feature type="non-terminal residue" evidence="4">
    <location>
        <position position="395"/>
    </location>
</feature>
<dbReference type="InterPro" id="IPR036537">
    <property type="entry name" value="Adaptor_Cbl_N_dom_sf"/>
</dbReference>
<organism evidence="4 5">
    <name type="scientific">Eragrostis curvula</name>
    <name type="common">weeping love grass</name>
    <dbReference type="NCBI Taxonomy" id="38414"/>
    <lineage>
        <taxon>Eukaryota</taxon>
        <taxon>Viridiplantae</taxon>
        <taxon>Streptophyta</taxon>
        <taxon>Embryophyta</taxon>
        <taxon>Tracheophyta</taxon>
        <taxon>Spermatophyta</taxon>
        <taxon>Magnoliopsida</taxon>
        <taxon>Liliopsida</taxon>
        <taxon>Poales</taxon>
        <taxon>Poaceae</taxon>
        <taxon>PACMAD clade</taxon>
        <taxon>Chloridoideae</taxon>
        <taxon>Eragrostideae</taxon>
        <taxon>Eragrostidinae</taxon>
        <taxon>Eragrostis</taxon>
    </lineage>
</organism>
<dbReference type="Gramene" id="TVU41950">
    <property type="protein sequence ID" value="TVU41950"/>
    <property type="gene ID" value="EJB05_15512"/>
</dbReference>
<dbReference type="GO" id="GO:0007166">
    <property type="term" value="P:cell surface receptor signaling pathway"/>
    <property type="evidence" value="ECO:0007669"/>
    <property type="project" value="InterPro"/>
</dbReference>
<dbReference type="Gene3D" id="1.10.510.10">
    <property type="entry name" value="Transferase(Phosphotransferase) domain 1"/>
    <property type="match status" value="1"/>
</dbReference>
<evidence type="ECO:0000313" key="4">
    <source>
        <dbReference type="EMBL" id="TVU41950.1"/>
    </source>
</evidence>
<dbReference type="InterPro" id="IPR008271">
    <property type="entry name" value="Ser/Thr_kinase_AS"/>
</dbReference>
<evidence type="ECO:0000313" key="5">
    <source>
        <dbReference type="Proteomes" id="UP000324897"/>
    </source>
</evidence>
<proteinExistence type="predicted"/>
<reference evidence="4 5" key="1">
    <citation type="journal article" date="2019" name="Sci. Rep.">
        <title>A high-quality genome of Eragrostis curvula grass provides insights into Poaceae evolution and supports new strategies to enhance forage quality.</title>
        <authorList>
            <person name="Carballo J."/>
            <person name="Santos B.A.C.M."/>
            <person name="Zappacosta D."/>
            <person name="Garbus I."/>
            <person name="Selva J.P."/>
            <person name="Gallo C.A."/>
            <person name="Diaz A."/>
            <person name="Albertini E."/>
            <person name="Caccamo M."/>
            <person name="Echenique V."/>
        </authorList>
    </citation>
    <scope>NUCLEOTIDE SEQUENCE [LARGE SCALE GENOMIC DNA]</scope>
    <source>
        <strain evidence="5">cv. Victoria</strain>
        <tissue evidence="4">Leaf</tissue>
    </source>
</reference>
<dbReference type="SUPFAM" id="SSF56112">
    <property type="entry name" value="Protein kinase-like (PK-like)"/>
    <property type="match status" value="1"/>
</dbReference>
<evidence type="ECO:0000256" key="1">
    <source>
        <dbReference type="SAM" id="Coils"/>
    </source>
</evidence>
<keyword evidence="5" id="KW-1185">Reference proteome</keyword>
<dbReference type="PANTHER" id="PTHR45707:SF46">
    <property type="entry name" value="PROTEIN KINASE DOMAIN-CONTAINING PROTEIN"/>
    <property type="match status" value="1"/>
</dbReference>
<dbReference type="Pfam" id="PF00069">
    <property type="entry name" value="Pkinase"/>
    <property type="match status" value="1"/>
</dbReference>
<accession>A0A5J9W3Q2</accession>
<dbReference type="EMBL" id="RWGY01000007">
    <property type="protein sequence ID" value="TVU41950.1"/>
    <property type="molecule type" value="Genomic_DNA"/>
</dbReference>
<comment type="caution">
    <text evidence="4">The sequence shown here is derived from an EMBL/GenBank/DDBJ whole genome shotgun (WGS) entry which is preliminary data.</text>
</comment>
<feature type="coiled-coil region" evidence="1">
    <location>
        <begin position="40"/>
        <end position="86"/>
    </location>
</feature>
<dbReference type="GO" id="GO:0005524">
    <property type="term" value="F:ATP binding"/>
    <property type="evidence" value="ECO:0007669"/>
    <property type="project" value="InterPro"/>
</dbReference>
<dbReference type="PANTHER" id="PTHR45707">
    <property type="entry name" value="C2 CALCIUM/LIPID-BINDING PLANT PHOSPHORIBOSYLTRANSFERASE FAMILY PROTEIN"/>
    <property type="match status" value="1"/>
</dbReference>
<dbReference type="Gene3D" id="1.20.930.20">
    <property type="entry name" value="Adaptor protein Cbl, N-terminal domain"/>
    <property type="match status" value="1"/>
</dbReference>
<dbReference type="AlphaFoldDB" id="A0A5J9W3Q2"/>
<dbReference type="Pfam" id="PF22215">
    <property type="entry name" value="MLKL_N"/>
    <property type="match status" value="1"/>
</dbReference>
<protein>
    <recommendedName>
        <fullName evidence="3">Protein kinase domain-containing protein</fullName>
    </recommendedName>
</protein>